<reference evidence="2 3" key="1">
    <citation type="journal article" date="2013" name="Proc. Natl. Acad. Sci. U.S.A.">
        <title>The king cobra genome reveals dynamic gene evolution and adaptation in the snake venom system.</title>
        <authorList>
            <person name="Vonk F.J."/>
            <person name="Casewell N.R."/>
            <person name="Henkel C.V."/>
            <person name="Heimberg A.M."/>
            <person name="Jansen H.J."/>
            <person name="McCleary R.J."/>
            <person name="Kerkkamp H.M."/>
            <person name="Vos R.A."/>
            <person name="Guerreiro I."/>
            <person name="Calvete J.J."/>
            <person name="Wuster W."/>
            <person name="Woods A.E."/>
            <person name="Logan J.M."/>
            <person name="Harrison R.A."/>
            <person name="Castoe T.A."/>
            <person name="de Koning A.P."/>
            <person name="Pollock D.D."/>
            <person name="Yandell M."/>
            <person name="Calderon D."/>
            <person name="Renjifo C."/>
            <person name="Currier R.B."/>
            <person name="Salgado D."/>
            <person name="Pla D."/>
            <person name="Sanz L."/>
            <person name="Hyder A.S."/>
            <person name="Ribeiro J.M."/>
            <person name="Arntzen J.W."/>
            <person name="van den Thillart G.E."/>
            <person name="Boetzer M."/>
            <person name="Pirovano W."/>
            <person name="Dirks R.P."/>
            <person name="Spaink H.P."/>
            <person name="Duboule D."/>
            <person name="McGlinn E."/>
            <person name="Kini R.M."/>
            <person name="Richardson M.K."/>
        </authorList>
    </citation>
    <scope>NUCLEOTIDE SEQUENCE</scope>
    <source>
        <tissue evidence="2">Blood</tissue>
    </source>
</reference>
<dbReference type="AlphaFoldDB" id="V8P3X9"/>
<name>V8P3X9_OPHHA</name>
<sequence length="215" mass="24190">MGDSHATSPQEACMGGEAPEESHKKDGTLSPCLCWLLPVATRRKEAPCKACGASGKKGICLPGWPRILRLLFRQCCGGTGGKSSQRHSDEVIAASEKVTVKLEDLAQWARTDISKWKRGLWDEAFTPLELRKDGQREALSRFRQSTHNSGLNFKDILKEKADLAVQLVLESSWPMKTVFERCWDQEIGLVLERERNWMGQLLVQTLSLFCLVQYI</sequence>
<accession>V8P3X9</accession>
<evidence type="ECO:0000313" key="3">
    <source>
        <dbReference type="Proteomes" id="UP000018936"/>
    </source>
</evidence>
<gene>
    <name evidence="2" type="primary">ARID5B</name>
    <name evidence="2" type="ORF">L345_05510</name>
</gene>
<protein>
    <submittedName>
        <fullName evidence="2">AT-rich interactive domain-containing protein 5B</fullName>
    </submittedName>
</protein>
<dbReference type="OrthoDB" id="1938591at2759"/>
<dbReference type="Proteomes" id="UP000018936">
    <property type="component" value="Unassembled WGS sequence"/>
</dbReference>
<organism evidence="2 3">
    <name type="scientific">Ophiophagus hannah</name>
    <name type="common">King cobra</name>
    <name type="synonym">Naja hannah</name>
    <dbReference type="NCBI Taxonomy" id="8665"/>
    <lineage>
        <taxon>Eukaryota</taxon>
        <taxon>Metazoa</taxon>
        <taxon>Chordata</taxon>
        <taxon>Craniata</taxon>
        <taxon>Vertebrata</taxon>
        <taxon>Euteleostomi</taxon>
        <taxon>Lepidosauria</taxon>
        <taxon>Squamata</taxon>
        <taxon>Bifurcata</taxon>
        <taxon>Unidentata</taxon>
        <taxon>Episquamata</taxon>
        <taxon>Toxicofera</taxon>
        <taxon>Serpentes</taxon>
        <taxon>Colubroidea</taxon>
        <taxon>Elapidae</taxon>
        <taxon>Elapinae</taxon>
        <taxon>Ophiophagus</taxon>
    </lineage>
</organism>
<keyword evidence="3" id="KW-1185">Reference proteome</keyword>
<feature type="non-terminal residue" evidence="2">
    <location>
        <position position="1"/>
    </location>
</feature>
<feature type="region of interest" description="Disordered" evidence="1">
    <location>
        <begin position="1"/>
        <end position="26"/>
    </location>
</feature>
<dbReference type="EMBL" id="AZIM01000959">
    <property type="protein sequence ID" value="ETE68691.1"/>
    <property type="molecule type" value="Genomic_DNA"/>
</dbReference>
<proteinExistence type="predicted"/>
<evidence type="ECO:0000256" key="1">
    <source>
        <dbReference type="SAM" id="MobiDB-lite"/>
    </source>
</evidence>
<comment type="caution">
    <text evidence="2">The sequence shown here is derived from an EMBL/GenBank/DDBJ whole genome shotgun (WGS) entry which is preliminary data.</text>
</comment>
<evidence type="ECO:0000313" key="2">
    <source>
        <dbReference type="EMBL" id="ETE68691.1"/>
    </source>
</evidence>
<feature type="compositionally biased region" description="Polar residues" evidence="1">
    <location>
        <begin position="1"/>
        <end position="10"/>
    </location>
</feature>